<dbReference type="Proteomes" id="UP000648352">
    <property type="component" value="Unassembled WGS sequence"/>
</dbReference>
<gene>
    <name evidence="2" type="ORF">H9651_02155</name>
</gene>
<feature type="domain" description="Cyclophilin-like" evidence="1">
    <location>
        <begin position="5"/>
        <end position="111"/>
    </location>
</feature>
<sequence length="117" mass="12748">MRITLSIGDELVAGELYDNPVADQIAELMPFEAAFDDFHDQEKLTRLPRALDVSGVPRADAPKAGEIGYYAPGSSLVLYYANPGRWPGLVRIGRFDHPLDRLRALPGGTRIAIAAAE</sequence>
<evidence type="ECO:0000259" key="1">
    <source>
        <dbReference type="Pfam" id="PF18050"/>
    </source>
</evidence>
<dbReference type="InterPro" id="IPR029000">
    <property type="entry name" value="Cyclophilin-like_dom_sf"/>
</dbReference>
<evidence type="ECO:0000313" key="3">
    <source>
        <dbReference type="Proteomes" id="UP000648352"/>
    </source>
</evidence>
<accession>A0ABR8RZ21</accession>
<dbReference type="EMBL" id="JACSQP010000001">
    <property type="protein sequence ID" value="MBD7956435.1"/>
    <property type="molecule type" value="Genomic_DNA"/>
</dbReference>
<evidence type="ECO:0000313" key="2">
    <source>
        <dbReference type="EMBL" id="MBD7956435.1"/>
    </source>
</evidence>
<dbReference type="SUPFAM" id="SSF50891">
    <property type="entry name" value="Cyclophilin-like"/>
    <property type="match status" value="1"/>
</dbReference>
<dbReference type="Gene3D" id="2.40.100.20">
    <property type="match status" value="1"/>
</dbReference>
<protein>
    <recommendedName>
        <fullName evidence="1">Cyclophilin-like domain-containing protein</fullName>
    </recommendedName>
</protein>
<dbReference type="Pfam" id="PF18050">
    <property type="entry name" value="Cyclophil_like2"/>
    <property type="match status" value="1"/>
</dbReference>
<name>A0ABR8RZ21_9MICO</name>
<dbReference type="RefSeq" id="WP_191717436.1">
    <property type="nucleotide sequence ID" value="NZ_JACSQP010000001.1"/>
</dbReference>
<proteinExistence type="predicted"/>
<reference evidence="2 3" key="1">
    <citation type="submission" date="2020-08" db="EMBL/GenBank/DDBJ databases">
        <title>A Genomic Blueprint of the Chicken Gut Microbiome.</title>
        <authorList>
            <person name="Gilroy R."/>
            <person name="Ravi A."/>
            <person name="Getino M."/>
            <person name="Pursley I."/>
            <person name="Horton D.L."/>
            <person name="Alikhan N.-F."/>
            <person name="Baker D."/>
            <person name="Gharbi K."/>
            <person name="Hall N."/>
            <person name="Watson M."/>
            <person name="Adriaenssens E.M."/>
            <person name="Foster-Nyarko E."/>
            <person name="Jarju S."/>
            <person name="Secka A."/>
            <person name="Antonio M."/>
            <person name="Oren A."/>
            <person name="Chaudhuri R."/>
            <person name="La Ragione R.M."/>
            <person name="Hildebrand F."/>
            <person name="Pallen M.J."/>
        </authorList>
    </citation>
    <scope>NUCLEOTIDE SEQUENCE [LARGE SCALE GENOMIC DNA]</scope>
    <source>
        <strain evidence="2 3">Sa4CUA7</strain>
    </source>
</reference>
<keyword evidence="3" id="KW-1185">Reference proteome</keyword>
<comment type="caution">
    <text evidence="2">The sequence shown here is derived from an EMBL/GenBank/DDBJ whole genome shotgun (WGS) entry which is preliminary data.</text>
</comment>
<dbReference type="InterPro" id="IPR041183">
    <property type="entry name" value="Cyclophilin-like"/>
</dbReference>
<organism evidence="2 3">
    <name type="scientific">Microbacterium pullorum</name>
    <dbReference type="NCBI Taxonomy" id="2762236"/>
    <lineage>
        <taxon>Bacteria</taxon>
        <taxon>Bacillati</taxon>
        <taxon>Actinomycetota</taxon>
        <taxon>Actinomycetes</taxon>
        <taxon>Micrococcales</taxon>
        <taxon>Microbacteriaceae</taxon>
        <taxon>Microbacterium</taxon>
    </lineage>
</organism>